<dbReference type="EMBL" id="DQ519175">
    <property type="protein sequence ID" value="ABU42187.1"/>
    <property type="molecule type" value="mRNA"/>
</dbReference>
<protein>
    <submittedName>
        <fullName evidence="2">Erythrocyte membrane protein</fullName>
    </submittedName>
</protein>
<gene>
    <name evidence="2" type="primary">var</name>
</gene>
<feature type="non-terminal residue" evidence="2">
    <location>
        <position position="187"/>
    </location>
</feature>
<feature type="domain" description="Duffy-antigen binding" evidence="1">
    <location>
        <begin position="53"/>
        <end position="187"/>
    </location>
</feature>
<dbReference type="InterPro" id="IPR042202">
    <property type="entry name" value="Duffy-ag-bd_sf"/>
</dbReference>
<dbReference type="AlphaFoldDB" id="A7RCX3"/>
<evidence type="ECO:0000259" key="1">
    <source>
        <dbReference type="Pfam" id="PF05424"/>
    </source>
</evidence>
<reference evidence="2" key="1">
    <citation type="journal article" date="2007" name="Mol. Microbiol.">
        <title>Differential var gene expression in the organs of patients dying of falciparum malaria.</title>
        <authorList>
            <person name="Montgomery J."/>
            <person name="Mphande F.A."/>
            <person name="Berriman M."/>
            <person name="Pain A."/>
            <person name="Rogerson S.J."/>
            <person name="Taylor T.E."/>
            <person name="Molyneux M.E."/>
            <person name="Craig A."/>
        </authorList>
    </citation>
    <scope>NUCLEOTIDE SEQUENCE</scope>
</reference>
<dbReference type="GO" id="GO:0046789">
    <property type="term" value="F:host cell surface receptor binding"/>
    <property type="evidence" value="ECO:0007669"/>
    <property type="project" value="InterPro"/>
</dbReference>
<feature type="non-terminal residue" evidence="2">
    <location>
        <position position="1"/>
    </location>
</feature>
<organism evidence="2">
    <name type="scientific">Plasmodium falciparum</name>
    <name type="common">malaria parasite P. falciparum</name>
    <dbReference type="NCBI Taxonomy" id="5833"/>
    <lineage>
        <taxon>Eukaryota</taxon>
        <taxon>Sar</taxon>
        <taxon>Alveolata</taxon>
        <taxon>Apicomplexa</taxon>
        <taxon>Aconoidasida</taxon>
        <taxon>Haemosporida</taxon>
        <taxon>Plasmodiidae</taxon>
        <taxon>Plasmodium</taxon>
        <taxon>Plasmodium (Laverania)</taxon>
    </lineage>
</organism>
<proteinExistence type="evidence at transcript level"/>
<name>A7RCX3_PLAFA</name>
<accession>A7RCX3</accession>
<evidence type="ECO:0000313" key="2">
    <source>
        <dbReference type="EMBL" id="ABU42187.1"/>
    </source>
</evidence>
<dbReference type="GO" id="GO:0016020">
    <property type="term" value="C:membrane"/>
    <property type="evidence" value="ECO:0007669"/>
    <property type="project" value="InterPro"/>
</dbReference>
<sequence>TQFCRSFIATGSRNGPKMEWGVCTVPWFEEWTEEGMGPAHRTATPLVRGMGRRSARSFADIGDIVRGKDLFHGNTHESARREQLEKNLKEIFKEIHEDVTKKGAQNYYKGDADNNYYQLREDWWTANRATIWEAITCDARDKAEYFRKTCGGSGKTATQTPSQCRCTKTSGNVSIVPTYFDYVPQYL</sequence>
<dbReference type="InterPro" id="IPR008602">
    <property type="entry name" value="Duffy-antigen-binding"/>
</dbReference>
<dbReference type="Gene3D" id="1.20.1310.20">
    <property type="entry name" value="Duffy-antigen binding domain"/>
    <property type="match status" value="1"/>
</dbReference>
<dbReference type="SUPFAM" id="SSF140924">
    <property type="entry name" value="Duffy binding domain-like"/>
    <property type="match status" value="1"/>
</dbReference>
<dbReference type="Pfam" id="PF05424">
    <property type="entry name" value="Duffy_binding"/>
    <property type="match status" value="1"/>
</dbReference>